<evidence type="ECO:0000313" key="4">
    <source>
        <dbReference type="Proteomes" id="UP000231990"/>
    </source>
</evidence>
<reference evidence="3 4" key="1">
    <citation type="submission" date="2017-07" db="EMBL/GenBank/DDBJ databases">
        <title>Leptospira spp. isolated from tropical soils.</title>
        <authorList>
            <person name="Thibeaux R."/>
            <person name="Iraola G."/>
            <person name="Ferres I."/>
            <person name="Bierque E."/>
            <person name="Girault D."/>
            <person name="Soupe-Gilbert M.-E."/>
            <person name="Picardeau M."/>
            <person name="Goarant C."/>
        </authorList>
    </citation>
    <scope>NUCLEOTIDE SEQUENCE [LARGE SCALE GENOMIC DNA]</scope>
    <source>
        <strain evidence="2 4">FH1-B-B1</strain>
        <strain evidence="1 3">FH1-B-C1</strain>
    </source>
</reference>
<gene>
    <name evidence="1" type="ORF">CH360_14075</name>
    <name evidence="2" type="ORF">CH373_15615</name>
</gene>
<dbReference type="Pfam" id="PF04299">
    <property type="entry name" value="FMN_bind_2"/>
    <property type="match status" value="1"/>
</dbReference>
<evidence type="ECO:0000313" key="3">
    <source>
        <dbReference type="Proteomes" id="UP000231962"/>
    </source>
</evidence>
<evidence type="ECO:0000313" key="2">
    <source>
        <dbReference type="EMBL" id="PJZ72172.1"/>
    </source>
</evidence>
<dbReference type="OrthoDB" id="9794948at2"/>
<dbReference type="PANTHER" id="PTHR35802">
    <property type="entry name" value="PROTEASE SYNTHASE AND SPORULATION PROTEIN PAI 2"/>
    <property type="match status" value="1"/>
</dbReference>
<dbReference type="Proteomes" id="UP000231962">
    <property type="component" value="Unassembled WGS sequence"/>
</dbReference>
<organism evidence="2 4">
    <name type="scientific">Leptospira perolatii</name>
    <dbReference type="NCBI Taxonomy" id="2023191"/>
    <lineage>
        <taxon>Bacteria</taxon>
        <taxon>Pseudomonadati</taxon>
        <taxon>Spirochaetota</taxon>
        <taxon>Spirochaetia</taxon>
        <taxon>Leptospirales</taxon>
        <taxon>Leptospiraceae</taxon>
        <taxon>Leptospira</taxon>
    </lineage>
</organism>
<dbReference type="PANTHER" id="PTHR35802:SF1">
    <property type="entry name" value="PROTEASE SYNTHASE AND SPORULATION PROTEIN PAI 2"/>
    <property type="match status" value="1"/>
</dbReference>
<name>A0A2M9ZJH0_9LEPT</name>
<keyword evidence="3" id="KW-1185">Reference proteome</keyword>
<dbReference type="RefSeq" id="WP_100714694.1">
    <property type="nucleotide sequence ID" value="NZ_NPDY01000015.1"/>
</dbReference>
<dbReference type="PIRSF" id="PIRSF010372">
    <property type="entry name" value="PaiB"/>
    <property type="match status" value="1"/>
</dbReference>
<dbReference type="Gene3D" id="2.30.110.10">
    <property type="entry name" value="Electron Transport, Fmn-binding Protein, Chain A"/>
    <property type="match status" value="1"/>
</dbReference>
<proteinExistence type="predicted"/>
<comment type="caution">
    <text evidence="2">The sequence shown here is derived from an EMBL/GenBank/DDBJ whole genome shotgun (WGS) entry which is preliminary data.</text>
</comment>
<sequence length="200" mass="23015">MYTPEAFKLEKTEWIQEIVQNYPFALVISTIGKGLEATHLPLLADEQLECLLGHMIDENPLLQENSEVLCVFSGPHAYISPSWYETSKAVPTWNYISVHIKGTMNILNAEETEKVLKQTVEHFEKADSPYKFDTPDAEYRKALATRIKGFKIRIHSIEAKAKLSQNHSPERRKLVIQKLGENPTSENLDLARWMNRFKES</sequence>
<dbReference type="EMBL" id="NPDY01000015">
    <property type="protein sequence ID" value="PJZ68841.1"/>
    <property type="molecule type" value="Genomic_DNA"/>
</dbReference>
<dbReference type="InterPro" id="IPR007396">
    <property type="entry name" value="TR_PAI2-type"/>
</dbReference>
<dbReference type="Proteomes" id="UP000231990">
    <property type="component" value="Unassembled WGS sequence"/>
</dbReference>
<dbReference type="SUPFAM" id="SSF50475">
    <property type="entry name" value="FMN-binding split barrel"/>
    <property type="match status" value="1"/>
</dbReference>
<dbReference type="AlphaFoldDB" id="A0A2M9ZJH0"/>
<dbReference type="EMBL" id="NPDZ01000012">
    <property type="protein sequence ID" value="PJZ72172.1"/>
    <property type="molecule type" value="Genomic_DNA"/>
</dbReference>
<evidence type="ECO:0000313" key="1">
    <source>
        <dbReference type="EMBL" id="PJZ68841.1"/>
    </source>
</evidence>
<accession>A0A2M9ZJH0</accession>
<dbReference type="InterPro" id="IPR012349">
    <property type="entry name" value="Split_barrel_FMN-bd"/>
</dbReference>
<protein>
    <submittedName>
        <fullName evidence="2">Sporulation protein</fullName>
    </submittedName>
</protein>